<reference evidence="1 5" key="1">
    <citation type="submission" date="2018-04" db="EMBL/GenBank/DDBJ databases">
        <authorList>
            <person name="Van Tyne D."/>
        </authorList>
    </citation>
    <scope>NUCLEOTIDE SEQUENCE [LARGE SCALE GENOMIC DNA]</scope>
    <source>
        <strain evidence="1 5">B2535</strain>
    </source>
</reference>
<dbReference type="EMBL" id="CP042213">
    <property type="protein sequence ID" value="QFY91928.1"/>
    <property type="molecule type" value="Genomic_DNA"/>
</dbReference>
<evidence type="ECO:0000313" key="1">
    <source>
        <dbReference type="EMBL" id="PTN77049.1"/>
    </source>
</evidence>
<dbReference type="Proteomes" id="UP000244140">
    <property type="component" value="Unassembled WGS sequence"/>
</dbReference>
<dbReference type="AlphaFoldDB" id="A0A2T5D230"/>
<name>A0A2T5D230_ENTFL</name>
<reference evidence="4 7" key="3">
    <citation type="submission" date="2019-02" db="EMBL/GenBank/DDBJ databases">
        <title>From farm to fork: dissemination of Tn554::fexA-optrA in linezolid-resistant Enterococcus faecalis clones from chicken feces and meat in Tunisia.</title>
        <authorList>
            <person name="Tedim A.P."/>
            <person name="Elghaieb H."/>
            <person name="Abbassi M.S."/>
            <person name="Novais C."/>
            <person name="Hassen A."/>
            <person name="Peixe L."/>
            <person name="Freitas A.R."/>
        </authorList>
    </citation>
    <scope>NUCLEOTIDE SEQUENCE [LARGE SCALE GENOMIC DNA]</scope>
    <source>
        <strain evidence="4 7">728T</strain>
    </source>
</reference>
<evidence type="ECO:0000313" key="6">
    <source>
        <dbReference type="Proteomes" id="UP000281488"/>
    </source>
</evidence>
<evidence type="ECO:0000313" key="7">
    <source>
        <dbReference type="Proteomes" id="UP000292223"/>
    </source>
</evidence>
<evidence type="ECO:0000313" key="4">
    <source>
        <dbReference type="EMBL" id="RYU31234.1"/>
    </source>
</evidence>
<protein>
    <submittedName>
        <fullName evidence="4">Uncharacterized protein</fullName>
    </submittedName>
</protein>
<dbReference type="EMBL" id="SEWT01000008">
    <property type="protein sequence ID" value="RYU31234.1"/>
    <property type="molecule type" value="Genomic_DNA"/>
</dbReference>
<gene>
    <name evidence="2" type="ORF">CGZ46_04025</name>
    <name evidence="1" type="ORF">DAI13_04545</name>
    <name evidence="3" type="ORF">EGW16_11205</name>
    <name evidence="4" type="ORF">EU507_12025</name>
</gene>
<dbReference type="EMBL" id="PZZH01000001">
    <property type="protein sequence ID" value="PTN77049.1"/>
    <property type="molecule type" value="Genomic_DNA"/>
</dbReference>
<proteinExistence type="predicted"/>
<sequence>MFFKRKIGRYLITFLDIGANSFLKSHRFLPFVKARHIYLHHSKNYIKLLRSKEWEEGADDINFNNFSNLGGCRIFLHYVFRNDCTNI</sequence>
<organism evidence="4 7">
    <name type="scientific">Enterococcus faecalis</name>
    <name type="common">Streptococcus faecalis</name>
    <dbReference type="NCBI Taxonomy" id="1351"/>
    <lineage>
        <taxon>Bacteria</taxon>
        <taxon>Bacillati</taxon>
        <taxon>Bacillota</taxon>
        <taxon>Bacilli</taxon>
        <taxon>Lactobacillales</taxon>
        <taxon>Enterococcaceae</taxon>
        <taxon>Enterococcus</taxon>
    </lineage>
</organism>
<reference evidence="3 6" key="2">
    <citation type="submission" date="2018-10" db="EMBL/GenBank/DDBJ databases">
        <title>Genotypes and phenotypes of Enterococci isolated from broiler chickens.</title>
        <authorList>
            <person name="Muhammad A.R."/>
            <person name="Diarra M.S."/>
        </authorList>
    </citation>
    <scope>NUCLEOTIDE SEQUENCE [LARGE SCALE GENOMIC DNA]</scope>
    <source>
        <strain evidence="3 6">LIT2 A36'</strain>
    </source>
</reference>
<dbReference type="Proteomes" id="UP000281488">
    <property type="component" value="Unassembled WGS sequence"/>
</dbReference>
<reference evidence="2" key="4">
    <citation type="submission" date="2019-07" db="EMBL/GenBank/DDBJ databases">
        <title>Transferable Resistance Gene optrA in Enterococcus faecalis from Swine in Brazil.</title>
        <authorList>
            <person name="Almeida L.M."/>
            <person name="Lebreton F."/>
            <person name="Gaca A."/>
            <person name="Bispo P.M."/>
            <person name="Saavedra J."/>
            <person name="Filsner P."/>
            <person name="Moreno A.M."/>
            <person name="Mamizuka E.M."/>
            <person name="Gilmore M.S."/>
        </authorList>
    </citation>
    <scope>NUCLEOTIDE SEQUENCE</scope>
    <source>
        <strain evidence="2">L15</strain>
    </source>
</reference>
<evidence type="ECO:0000313" key="3">
    <source>
        <dbReference type="EMBL" id="ROX31612.1"/>
    </source>
</evidence>
<accession>A0A2T5D230</accession>
<dbReference type="Proteomes" id="UP000292223">
    <property type="component" value="Unassembled WGS sequence"/>
</dbReference>
<evidence type="ECO:0000313" key="2">
    <source>
        <dbReference type="EMBL" id="QFY91928.1"/>
    </source>
</evidence>
<evidence type="ECO:0000313" key="5">
    <source>
        <dbReference type="Proteomes" id="UP000244140"/>
    </source>
</evidence>
<dbReference type="EMBL" id="RKMZ01000006">
    <property type="protein sequence ID" value="ROX31612.1"/>
    <property type="molecule type" value="Genomic_DNA"/>
</dbReference>